<reference evidence="4 5" key="2">
    <citation type="journal article" date="2018" name="Nature">
        <title>Mutant phenotypes for thousands of bacterial genes of unknown function.</title>
        <authorList>
            <person name="Price M.N."/>
            <person name="Wetmore K.M."/>
            <person name="Waters R.J."/>
            <person name="Callaghan M."/>
            <person name="Ray J."/>
            <person name="Liu H."/>
            <person name="Kuehl J.V."/>
            <person name="Melnyk R.A."/>
            <person name="Lamson J.S."/>
            <person name="Suh Y."/>
            <person name="Carlson H.K."/>
            <person name="Esquivel Z."/>
            <person name="Sadeeshkumar H."/>
            <person name="Chakraborty R."/>
            <person name="Zane G.M."/>
            <person name="Rubin B.E."/>
            <person name="Wall J.D."/>
            <person name="Visel A."/>
            <person name="Bristow J."/>
            <person name="Blow M.J."/>
            <person name="Arkin A.P."/>
            <person name="Deutschbauer A.M."/>
        </authorList>
    </citation>
    <scope>NUCLEOTIDE SEQUENCE [LARGE SCALE GENOMIC DNA]</scope>
    <source>
        <strain evidence="4 5">FW300-N2C3</strain>
    </source>
</reference>
<dbReference type="OrthoDB" id="9807509at2"/>
<evidence type="ECO:0000256" key="3">
    <source>
        <dbReference type="PIRSR" id="PIRSR607837-1"/>
    </source>
</evidence>
<feature type="binding site" evidence="3">
    <location>
        <position position="130"/>
    </location>
    <ligand>
        <name>a divalent metal cation</name>
        <dbReference type="ChEBI" id="CHEBI:60240"/>
    </ligand>
</feature>
<gene>
    <name evidence="4" type="ORF">AO356_27155</name>
</gene>
<dbReference type="EMBL" id="CP012831">
    <property type="protein sequence ID" value="ALI10335.1"/>
    <property type="molecule type" value="Genomic_DNA"/>
</dbReference>
<accession>A0A0N9XFI0</accession>
<evidence type="ECO:0000256" key="1">
    <source>
        <dbReference type="ARBA" id="ARBA00008635"/>
    </source>
</evidence>
<dbReference type="InterPro" id="IPR034660">
    <property type="entry name" value="DinB/YfiT-like"/>
</dbReference>
<dbReference type="AlphaFoldDB" id="A0A0N9XFI0"/>
<sequence length="160" mass="18430">MCAKNLLHSLYQYKAWSEEALFSCLKAPIAKSFPMEMEEACYWLRHINIVDQLFIARLQGKPEEFDDVVTEQRQDICQLEEAFTKANQWFVDYTKSVTATELSDPVAFIFKDGKPGNMTREQILAHVLSHGLQHRGGVGTILPREILEGHQDHFTTFLKL</sequence>
<evidence type="ECO:0000256" key="2">
    <source>
        <dbReference type="ARBA" id="ARBA00022723"/>
    </source>
</evidence>
<comment type="similarity">
    <text evidence="1">Belongs to the DinB family.</text>
</comment>
<dbReference type="RefSeq" id="WP_060742432.1">
    <property type="nucleotide sequence ID" value="NZ_CP012831.1"/>
</dbReference>
<dbReference type="Proteomes" id="UP000059425">
    <property type="component" value="Chromosome"/>
</dbReference>
<dbReference type="PANTHER" id="PTHR37302">
    <property type="entry name" value="SLR1116 PROTEIN"/>
    <property type="match status" value="1"/>
</dbReference>
<dbReference type="SUPFAM" id="SSF109854">
    <property type="entry name" value="DinB/YfiT-like putative metalloenzymes"/>
    <property type="match status" value="1"/>
</dbReference>
<organism evidence="4 5">
    <name type="scientific">Pseudomonas fluorescens</name>
    <dbReference type="NCBI Taxonomy" id="294"/>
    <lineage>
        <taxon>Bacteria</taxon>
        <taxon>Pseudomonadati</taxon>
        <taxon>Pseudomonadota</taxon>
        <taxon>Gammaproteobacteria</taxon>
        <taxon>Pseudomonadales</taxon>
        <taxon>Pseudomonadaceae</taxon>
        <taxon>Pseudomonas</taxon>
    </lineage>
</organism>
<proteinExistence type="inferred from homology"/>
<evidence type="ECO:0000313" key="5">
    <source>
        <dbReference type="Proteomes" id="UP000059425"/>
    </source>
</evidence>
<dbReference type="GO" id="GO:0046872">
    <property type="term" value="F:metal ion binding"/>
    <property type="evidence" value="ECO:0007669"/>
    <property type="project" value="UniProtKB-KW"/>
</dbReference>
<dbReference type="Gene3D" id="1.20.120.450">
    <property type="entry name" value="dinb family like domain"/>
    <property type="match status" value="1"/>
</dbReference>
<reference evidence="5" key="1">
    <citation type="submission" date="2015-09" db="EMBL/GenBank/DDBJ databases">
        <title>Whole genome sequence of Pseudomonas fluorescens FW300-N2C3.</title>
        <authorList>
            <person name="Ray J."/>
            <person name="Melnyk R."/>
            <person name="Deutschbauer A."/>
        </authorList>
    </citation>
    <scope>NUCLEOTIDE SEQUENCE [LARGE SCALE GENOMIC DNA]</scope>
    <source>
        <strain evidence="5">FW300-N2C3</strain>
    </source>
</reference>
<keyword evidence="2 3" id="KW-0479">Metal-binding</keyword>
<dbReference type="Pfam" id="PF05163">
    <property type="entry name" value="DinB"/>
    <property type="match status" value="1"/>
</dbReference>
<protein>
    <submittedName>
        <fullName evidence="4">Damage-inducible protein DinB</fullName>
    </submittedName>
</protein>
<dbReference type="InterPro" id="IPR007837">
    <property type="entry name" value="DinB"/>
</dbReference>
<evidence type="ECO:0000313" key="4">
    <source>
        <dbReference type="EMBL" id="ALI10335.1"/>
    </source>
</evidence>
<dbReference type="PANTHER" id="PTHR37302:SF1">
    <property type="entry name" value="PROTEIN DINB"/>
    <property type="match status" value="1"/>
</dbReference>
<name>A0A0N9XFI0_PSEFL</name>
<feature type="binding site" evidence="3">
    <location>
        <position position="134"/>
    </location>
    <ligand>
        <name>a divalent metal cation</name>
        <dbReference type="ChEBI" id="CHEBI:60240"/>
    </ligand>
</feature>
<feature type="binding site" evidence="3">
    <location>
        <position position="46"/>
    </location>
    <ligand>
        <name>a divalent metal cation</name>
        <dbReference type="ChEBI" id="CHEBI:60240"/>
    </ligand>
</feature>